<comment type="subunit">
    <text evidence="7">Monomer.</text>
</comment>
<dbReference type="AlphaFoldDB" id="F8IE36"/>
<feature type="domain" description="Glutamyl/glutaminyl-tRNA synthetase class Ib catalytic" evidence="8">
    <location>
        <begin position="22"/>
        <end position="339"/>
    </location>
</feature>
<dbReference type="GO" id="GO:0004818">
    <property type="term" value="F:glutamate-tRNA ligase activity"/>
    <property type="evidence" value="ECO:0007669"/>
    <property type="project" value="UniProtKB-UniRule"/>
</dbReference>
<dbReference type="GO" id="GO:0005829">
    <property type="term" value="C:cytosol"/>
    <property type="evidence" value="ECO:0007669"/>
    <property type="project" value="TreeGrafter"/>
</dbReference>
<dbReference type="PANTHER" id="PTHR43311">
    <property type="entry name" value="GLUTAMATE--TRNA LIGASE"/>
    <property type="match status" value="1"/>
</dbReference>
<comment type="similarity">
    <text evidence="1 7">Belongs to the class-I aminoacyl-tRNA synthetase family. Glutamate--tRNA ligase type 1 subfamily.</text>
</comment>
<dbReference type="PRINTS" id="PR00987">
    <property type="entry name" value="TRNASYNTHGLU"/>
</dbReference>
<evidence type="ECO:0000256" key="1">
    <source>
        <dbReference type="ARBA" id="ARBA00007894"/>
    </source>
</evidence>
<dbReference type="InterPro" id="IPR049940">
    <property type="entry name" value="GluQ/Sye"/>
</dbReference>
<dbReference type="GO" id="GO:0000049">
    <property type="term" value="F:tRNA binding"/>
    <property type="evidence" value="ECO:0007669"/>
    <property type="project" value="InterPro"/>
</dbReference>
<dbReference type="FunFam" id="3.40.50.620:FF:000045">
    <property type="entry name" value="Glutamate--tRNA ligase, mitochondrial"/>
    <property type="match status" value="1"/>
</dbReference>
<evidence type="ECO:0000256" key="2">
    <source>
        <dbReference type="ARBA" id="ARBA00022598"/>
    </source>
</evidence>
<organism evidence="10 11">
    <name type="scientific">Alicyclobacillus acidocaldarius (strain Tc-4-1)</name>
    <name type="common">Bacillus acidocaldarius</name>
    <dbReference type="NCBI Taxonomy" id="1048834"/>
    <lineage>
        <taxon>Bacteria</taxon>
        <taxon>Bacillati</taxon>
        <taxon>Bacillota</taxon>
        <taxon>Bacilli</taxon>
        <taxon>Bacillales</taxon>
        <taxon>Alicyclobacillaceae</taxon>
        <taxon>Alicyclobacillus</taxon>
    </lineage>
</organism>
<evidence type="ECO:0000256" key="4">
    <source>
        <dbReference type="ARBA" id="ARBA00022840"/>
    </source>
</evidence>
<dbReference type="eggNOG" id="COG0008">
    <property type="taxonomic scope" value="Bacteria"/>
</dbReference>
<accession>F8IE36</accession>
<comment type="caution">
    <text evidence="7">Lacks conserved residue(s) required for the propagation of feature annotation.</text>
</comment>
<dbReference type="InterPro" id="IPR020751">
    <property type="entry name" value="aa-tRNA-synth_I_codon-bd_sub2"/>
</dbReference>
<dbReference type="Pfam" id="PF19269">
    <property type="entry name" value="Anticodon_2"/>
    <property type="match status" value="1"/>
</dbReference>
<name>F8IE36_ALIAT</name>
<feature type="domain" description="Aminoacyl-tRNA synthetase class I anticodon-binding" evidence="9">
    <location>
        <begin position="379"/>
        <end position="500"/>
    </location>
</feature>
<evidence type="ECO:0000256" key="5">
    <source>
        <dbReference type="ARBA" id="ARBA00022917"/>
    </source>
</evidence>
<dbReference type="SUPFAM" id="SSF48163">
    <property type="entry name" value="An anticodon-binding domain of class I aminoacyl-tRNA synthetases"/>
    <property type="match status" value="1"/>
</dbReference>
<evidence type="ECO:0000256" key="6">
    <source>
        <dbReference type="ARBA" id="ARBA00023146"/>
    </source>
</evidence>
<evidence type="ECO:0000259" key="9">
    <source>
        <dbReference type="Pfam" id="PF19269"/>
    </source>
</evidence>
<evidence type="ECO:0000256" key="7">
    <source>
        <dbReference type="HAMAP-Rule" id="MF_00022"/>
    </source>
</evidence>
<dbReference type="Gene3D" id="3.40.50.620">
    <property type="entry name" value="HUPs"/>
    <property type="match status" value="1"/>
</dbReference>
<dbReference type="EMBL" id="CP002902">
    <property type="protein sequence ID" value="AEJ43878.1"/>
    <property type="molecule type" value="Genomic_DNA"/>
</dbReference>
<feature type="short sequence motif" description="'HIGH' region" evidence="7">
    <location>
        <begin position="29"/>
        <end position="39"/>
    </location>
</feature>
<dbReference type="InterPro" id="IPR004527">
    <property type="entry name" value="Glu-tRNA-ligase_bac/mito"/>
</dbReference>
<keyword evidence="3 7" id="KW-0547">Nucleotide-binding</keyword>
<keyword evidence="7" id="KW-0963">Cytoplasm</keyword>
<comment type="subcellular location">
    <subcellularLocation>
        <location evidence="7">Cytoplasm</location>
    </subcellularLocation>
</comment>
<feature type="short sequence motif" description="'KMSKS' region" evidence="7">
    <location>
        <begin position="270"/>
        <end position="274"/>
    </location>
</feature>
<dbReference type="PANTHER" id="PTHR43311:SF2">
    <property type="entry name" value="GLUTAMATE--TRNA LIGASE, MITOCHONDRIAL-RELATED"/>
    <property type="match status" value="1"/>
</dbReference>
<dbReference type="PROSITE" id="PS00178">
    <property type="entry name" value="AA_TRNA_LIGASE_I"/>
    <property type="match status" value="1"/>
</dbReference>
<reference evidence="11" key="2">
    <citation type="submission" date="2011-06" db="EMBL/GenBank/DDBJ databases">
        <title>The complete genome sequence of Alicyclobacillus acidocaldarius sp. Tc-4-1.</title>
        <authorList>
            <person name="Chen Y."/>
            <person name="He Y."/>
            <person name="Dong Z."/>
            <person name="Hu S."/>
        </authorList>
    </citation>
    <scope>NUCLEOTIDE SEQUENCE [LARGE SCALE GENOMIC DNA]</scope>
    <source>
        <strain evidence="11">Tc-4-1</strain>
    </source>
</reference>
<keyword evidence="6 7" id="KW-0030">Aminoacyl-tRNA synthetase</keyword>
<keyword evidence="4 7" id="KW-0067">ATP-binding</keyword>
<dbReference type="GO" id="GO:0005524">
    <property type="term" value="F:ATP binding"/>
    <property type="evidence" value="ECO:0007669"/>
    <property type="project" value="UniProtKB-UniRule"/>
</dbReference>
<feature type="binding site" evidence="7">
    <location>
        <position position="273"/>
    </location>
    <ligand>
        <name>ATP</name>
        <dbReference type="ChEBI" id="CHEBI:30616"/>
    </ligand>
</feature>
<dbReference type="GO" id="GO:0008270">
    <property type="term" value="F:zinc ion binding"/>
    <property type="evidence" value="ECO:0007669"/>
    <property type="project" value="InterPro"/>
</dbReference>
<dbReference type="InterPro" id="IPR008925">
    <property type="entry name" value="aa_tRNA-synth_I_cd-bd_sf"/>
</dbReference>
<dbReference type="GO" id="GO:0006424">
    <property type="term" value="P:glutamyl-tRNA aminoacylation"/>
    <property type="evidence" value="ECO:0007669"/>
    <property type="project" value="UniProtKB-UniRule"/>
</dbReference>
<dbReference type="InterPro" id="IPR001412">
    <property type="entry name" value="aa-tRNA-synth_I_CS"/>
</dbReference>
<comment type="function">
    <text evidence="7">Catalyzes the attachment of glutamate to tRNA(Glu) in a two-step reaction: glutamate is first activated by ATP to form Glu-AMP and then transferred to the acceptor end of tRNA(Glu).</text>
</comment>
<comment type="catalytic activity">
    <reaction evidence="7">
        <text>tRNA(Glu) + L-glutamate + ATP = L-glutamyl-tRNA(Glu) + AMP + diphosphate</text>
        <dbReference type="Rhea" id="RHEA:23540"/>
        <dbReference type="Rhea" id="RHEA-COMP:9663"/>
        <dbReference type="Rhea" id="RHEA-COMP:9680"/>
        <dbReference type="ChEBI" id="CHEBI:29985"/>
        <dbReference type="ChEBI" id="CHEBI:30616"/>
        <dbReference type="ChEBI" id="CHEBI:33019"/>
        <dbReference type="ChEBI" id="CHEBI:78442"/>
        <dbReference type="ChEBI" id="CHEBI:78520"/>
        <dbReference type="ChEBI" id="CHEBI:456215"/>
        <dbReference type="EC" id="6.1.1.17"/>
    </reaction>
</comment>
<sequence>MCAQARRISAGNLTGGWGMAQEVRVRFAPSPTGALHIGGARTAYFNWLFARKHGGKFVLRIDDTDRARSTEASYQQILEGLRWLGILWDEGPDVGGPYGPYRQSERMHIYRRHLDRLLAEDKAYPCFCTPEELARDREAAQREGKPPRYVGRCRQLSPEERSRRIAAGEPHVYRIRSRVEGETVVHDLIRGDVAFANSEIDDFIIWKADDTPTYHFASCVDDVEMKISHVIRAEEHLSNTPRHIVLFEALGAEPPAFAHVPMILAPDRSKLSKRHGATSVSEYRDMGILPEALVNYLLLLGFSPGDDREIVDRETAIQLFDLEKVAKHAAIYDVKKLEWLNAHYFRQQSPEAVMDEAWSQLVERGYVAADECRREVLMWIRTVIAFVQTRSRNLQELVDGLQPYFEPVRAYDEKGVRKHFAHPETASRLRTVADRLTEVAPFLAPVVEREFRQWIEDMGVKSGELIHPVRLAITGLTVGPGLFDVIALIGRDEAVRRLRETADRIEAGEVVTG</sequence>
<dbReference type="InterPro" id="IPR014729">
    <property type="entry name" value="Rossmann-like_a/b/a_fold"/>
</dbReference>
<dbReference type="EC" id="6.1.1.17" evidence="7"/>
<dbReference type="Pfam" id="PF00749">
    <property type="entry name" value="tRNA-synt_1c"/>
    <property type="match status" value="1"/>
</dbReference>
<dbReference type="HAMAP" id="MF_00022">
    <property type="entry name" value="Glu_tRNA_synth_type1"/>
    <property type="match status" value="1"/>
</dbReference>
<reference evidence="10 11" key="1">
    <citation type="journal article" date="2011" name="J. Bacteriol.">
        <title>Complete Genome Sequence of Alicyclobacillus acidocaldarius Strain Tc-4-1.</title>
        <authorList>
            <person name="Chen Y."/>
            <person name="He Y."/>
            <person name="Zhang B."/>
            <person name="Yang J."/>
            <person name="Li W."/>
            <person name="Dong Z."/>
            <person name="Hu S."/>
        </authorList>
    </citation>
    <scope>NUCLEOTIDE SEQUENCE [LARGE SCALE GENOMIC DNA]</scope>
    <source>
        <strain evidence="10 11">Tc-4-1</strain>
    </source>
</reference>
<keyword evidence="5 7" id="KW-0648">Protein biosynthesis</keyword>
<dbReference type="InterPro" id="IPR000924">
    <property type="entry name" value="Glu/Gln-tRNA-synth"/>
</dbReference>
<dbReference type="Gene3D" id="1.10.10.350">
    <property type="match status" value="1"/>
</dbReference>
<dbReference type="HOGENOM" id="CLU_015768_6_3_9"/>
<dbReference type="InterPro" id="IPR020058">
    <property type="entry name" value="Glu/Gln-tRNA-synth_Ib_cat-dom"/>
</dbReference>
<dbReference type="InterPro" id="IPR033910">
    <property type="entry name" value="GluRS_core"/>
</dbReference>
<dbReference type="NCBIfam" id="TIGR00464">
    <property type="entry name" value="gltX_bact"/>
    <property type="match status" value="1"/>
</dbReference>
<dbReference type="CDD" id="cd00808">
    <property type="entry name" value="GluRS_core"/>
    <property type="match status" value="1"/>
</dbReference>
<gene>
    <name evidence="7 10" type="primary">gltX</name>
    <name evidence="10" type="ordered locus">TC41_1964</name>
</gene>
<proteinExistence type="inferred from homology"/>
<dbReference type="PATRIC" id="fig|1048834.4.peg.1853"/>
<dbReference type="Proteomes" id="UP000000292">
    <property type="component" value="Chromosome"/>
</dbReference>
<dbReference type="InterPro" id="IPR045462">
    <property type="entry name" value="aa-tRNA-synth_I_cd-bd"/>
</dbReference>
<dbReference type="STRING" id="1048834.TC41_1964"/>
<evidence type="ECO:0000313" key="11">
    <source>
        <dbReference type="Proteomes" id="UP000000292"/>
    </source>
</evidence>
<protein>
    <recommendedName>
        <fullName evidence="7">Glutamate--tRNA ligase</fullName>
        <ecNumber evidence="7">6.1.1.17</ecNumber>
    </recommendedName>
    <alternativeName>
        <fullName evidence="7">Glutamyl-tRNA synthetase</fullName>
        <shortName evidence="7">GluRS</shortName>
    </alternativeName>
</protein>
<evidence type="ECO:0000259" key="8">
    <source>
        <dbReference type="Pfam" id="PF00749"/>
    </source>
</evidence>
<dbReference type="KEGG" id="aad:TC41_1964"/>
<keyword evidence="2 7" id="KW-0436">Ligase</keyword>
<evidence type="ECO:0000256" key="3">
    <source>
        <dbReference type="ARBA" id="ARBA00022741"/>
    </source>
</evidence>
<evidence type="ECO:0000313" key="10">
    <source>
        <dbReference type="EMBL" id="AEJ43878.1"/>
    </source>
</evidence>
<dbReference type="SUPFAM" id="SSF52374">
    <property type="entry name" value="Nucleotidylyl transferase"/>
    <property type="match status" value="1"/>
</dbReference>